<dbReference type="AlphaFoldDB" id="A0A0A9EUG6"/>
<protein>
    <submittedName>
        <fullName evidence="1">Pco104294</fullName>
    </submittedName>
</protein>
<organism evidence="1">
    <name type="scientific">Arundo donax</name>
    <name type="common">Giant reed</name>
    <name type="synonym">Donax arundinaceus</name>
    <dbReference type="NCBI Taxonomy" id="35708"/>
    <lineage>
        <taxon>Eukaryota</taxon>
        <taxon>Viridiplantae</taxon>
        <taxon>Streptophyta</taxon>
        <taxon>Embryophyta</taxon>
        <taxon>Tracheophyta</taxon>
        <taxon>Spermatophyta</taxon>
        <taxon>Magnoliopsida</taxon>
        <taxon>Liliopsida</taxon>
        <taxon>Poales</taxon>
        <taxon>Poaceae</taxon>
        <taxon>PACMAD clade</taxon>
        <taxon>Arundinoideae</taxon>
        <taxon>Arundineae</taxon>
        <taxon>Arundo</taxon>
    </lineage>
</organism>
<dbReference type="EMBL" id="GBRH01194159">
    <property type="protein sequence ID" value="JAE03737.1"/>
    <property type="molecule type" value="Transcribed_RNA"/>
</dbReference>
<reference evidence="1" key="1">
    <citation type="submission" date="2014-09" db="EMBL/GenBank/DDBJ databases">
        <authorList>
            <person name="Magalhaes I.L.F."/>
            <person name="Oliveira U."/>
            <person name="Santos F.R."/>
            <person name="Vidigal T.H.D.A."/>
            <person name="Brescovit A.D."/>
            <person name="Santos A.J."/>
        </authorList>
    </citation>
    <scope>NUCLEOTIDE SEQUENCE</scope>
    <source>
        <tissue evidence="1">Shoot tissue taken approximately 20 cm above the soil surface</tissue>
    </source>
</reference>
<name>A0A0A9EUG6_ARUDO</name>
<evidence type="ECO:0000313" key="1">
    <source>
        <dbReference type="EMBL" id="JAE03737.1"/>
    </source>
</evidence>
<sequence>MTGTLISLGSSPRTSPTKVFALTTSSVVTPRRRLGSYVPAFLKTSAAMGTVELTGLLITSTIALGQHFAIPSQRVRTIPALMLNKSSLVIPGFRGTPAGIITRSIPIRAFSSCD</sequence>
<accession>A0A0A9EUG6</accession>
<reference evidence="1" key="2">
    <citation type="journal article" date="2015" name="Data Brief">
        <title>Shoot transcriptome of the giant reed, Arundo donax.</title>
        <authorList>
            <person name="Barrero R.A."/>
            <person name="Guerrero F.D."/>
            <person name="Moolhuijzen P."/>
            <person name="Goolsby J.A."/>
            <person name="Tidwell J."/>
            <person name="Bellgard S.E."/>
            <person name="Bellgard M.I."/>
        </authorList>
    </citation>
    <scope>NUCLEOTIDE SEQUENCE</scope>
    <source>
        <tissue evidence="1">Shoot tissue taken approximately 20 cm above the soil surface</tissue>
    </source>
</reference>
<proteinExistence type="predicted"/>